<dbReference type="PANTHER" id="PTHR36926">
    <property type="entry name" value="COLICIN V PRODUCTION PROTEIN"/>
    <property type="match status" value="1"/>
</dbReference>
<organism evidence="8">
    <name type="scientific">Candidatus Kentrum sp. TC</name>
    <dbReference type="NCBI Taxonomy" id="2126339"/>
    <lineage>
        <taxon>Bacteria</taxon>
        <taxon>Pseudomonadati</taxon>
        <taxon>Pseudomonadota</taxon>
        <taxon>Gammaproteobacteria</taxon>
        <taxon>Candidatus Kentrum</taxon>
    </lineage>
</organism>
<accession>A0A450ZS60</accession>
<comment type="subcellular location">
    <subcellularLocation>
        <location evidence="1">Membrane</location>
        <topology evidence="1">Multi-pass membrane protein</topology>
    </subcellularLocation>
</comment>
<evidence type="ECO:0000256" key="2">
    <source>
        <dbReference type="ARBA" id="ARBA00022692"/>
    </source>
</evidence>
<proteinExistence type="predicted"/>
<dbReference type="EMBL" id="CAADFS010000008">
    <property type="protein sequence ID" value="VFK40000.1"/>
    <property type="molecule type" value="Genomic_DNA"/>
</dbReference>
<dbReference type="PANTHER" id="PTHR36926:SF1">
    <property type="entry name" value="COLICIN V PRODUCTION PROTEIN"/>
    <property type="match status" value="1"/>
</dbReference>
<reference evidence="8" key="1">
    <citation type="submission" date="2019-02" db="EMBL/GenBank/DDBJ databases">
        <authorList>
            <person name="Gruber-Vodicka R. H."/>
            <person name="Seah K. B. B."/>
        </authorList>
    </citation>
    <scope>NUCLEOTIDE SEQUENCE</scope>
    <source>
        <strain evidence="6">BECK_BZ123</strain>
        <strain evidence="7">BECK_BZ125</strain>
        <strain evidence="8">BECK_BZ126</strain>
    </source>
</reference>
<dbReference type="Pfam" id="PF02674">
    <property type="entry name" value="Colicin_V"/>
    <property type="match status" value="1"/>
</dbReference>
<feature type="transmembrane region" description="Helical" evidence="5">
    <location>
        <begin position="61"/>
        <end position="81"/>
    </location>
</feature>
<name>A0A450ZS60_9GAMM</name>
<protein>
    <submittedName>
        <fullName evidence="8">Membrane protein required for colicin V production</fullName>
    </submittedName>
</protein>
<keyword evidence="2 5" id="KW-0812">Transmembrane</keyword>
<keyword evidence="3 5" id="KW-1133">Transmembrane helix</keyword>
<feature type="transmembrane region" description="Helical" evidence="5">
    <location>
        <begin position="31"/>
        <end position="49"/>
    </location>
</feature>
<evidence type="ECO:0000256" key="5">
    <source>
        <dbReference type="SAM" id="Phobius"/>
    </source>
</evidence>
<feature type="transmembrane region" description="Helical" evidence="5">
    <location>
        <begin position="101"/>
        <end position="123"/>
    </location>
</feature>
<dbReference type="EMBL" id="CAADFW010000011">
    <property type="protein sequence ID" value="VFK56607.1"/>
    <property type="molecule type" value="Genomic_DNA"/>
</dbReference>
<gene>
    <name evidence="6" type="ORF">BECKTC1821D_GA0114238_100821</name>
    <name evidence="7" type="ORF">BECKTC1821E_GA0114239_101023</name>
    <name evidence="8" type="ORF">BECKTC1821F_GA0114240_101120</name>
</gene>
<evidence type="ECO:0000313" key="6">
    <source>
        <dbReference type="EMBL" id="VFK40000.1"/>
    </source>
</evidence>
<sequence length="163" mass="18045">MNWMDYAILAIIGISAMISISRGFMSEALSLLGWILAFWLAITFMDALAAQLSSWISAPSARLVVSFFTLLLVTLLLTAMLNHLVSNLVIKTGLSGTDRVLGVIFGIVRGIVIVVICVLLAGLTTLPRDPWWRESLLISHHFQTLAIEIRALFPPELATYIRY</sequence>
<dbReference type="GO" id="GO:0009403">
    <property type="term" value="P:toxin biosynthetic process"/>
    <property type="evidence" value="ECO:0007669"/>
    <property type="project" value="InterPro"/>
</dbReference>
<evidence type="ECO:0000313" key="8">
    <source>
        <dbReference type="EMBL" id="VFK56607.1"/>
    </source>
</evidence>
<evidence type="ECO:0000256" key="4">
    <source>
        <dbReference type="ARBA" id="ARBA00023136"/>
    </source>
</evidence>
<dbReference type="InterPro" id="IPR052719">
    <property type="entry name" value="CvpA-like"/>
</dbReference>
<feature type="transmembrane region" description="Helical" evidence="5">
    <location>
        <begin position="7"/>
        <end position="25"/>
    </location>
</feature>
<evidence type="ECO:0000313" key="7">
    <source>
        <dbReference type="EMBL" id="VFK41232.1"/>
    </source>
</evidence>
<keyword evidence="4 5" id="KW-0472">Membrane</keyword>
<dbReference type="GO" id="GO:0016020">
    <property type="term" value="C:membrane"/>
    <property type="evidence" value="ECO:0007669"/>
    <property type="project" value="UniProtKB-SubCell"/>
</dbReference>
<dbReference type="EMBL" id="CAADFT010000010">
    <property type="protein sequence ID" value="VFK41232.1"/>
    <property type="molecule type" value="Genomic_DNA"/>
</dbReference>
<dbReference type="AlphaFoldDB" id="A0A450ZS60"/>
<evidence type="ECO:0000256" key="3">
    <source>
        <dbReference type="ARBA" id="ARBA00022989"/>
    </source>
</evidence>
<dbReference type="InterPro" id="IPR003825">
    <property type="entry name" value="Colicin-V_CvpA"/>
</dbReference>
<evidence type="ECO:0000256" key="1">
    <source>
        <dbReference type="ARBA" id="ARBA00004141"/>
    </source>
</evidence>